<accession>V5DZK4</accession>
<dbReference type="GO" id="GO:0019867">
    <property type="term" value="C:outer membrane"/>
    <property type="evidence" value="ECO:0007669"/>
    <property type="project" value="InterPro"/>
</dbReference>
<reference evidence="1 2" key="1">
    <citation type="journal article" date="2013" name="Genome Announc.">
        <title>Draft Genome Sequence of the Methanotrophic Gammaproteobacterium Methyloglobulus morosus DSM 22980 Strain KoM1.</title>
        <authorList>
            <person name="Poehlein A."/>
            <person name="Deutzmann J.S."/>
            <person name="Daniel R."/>
            <person name="Simeonova D.D."/>
        </authorList>
    </citation>
    <scope>NUCLEOTIDE SEQUENCE [LARGE SCALE GENOMIC DNA]</scope>
    <source>
        <strain evidence="1 2">KoM1</strain>
    </source>
</reference>
<evidence type="ECO:0000313" key="2">
    <source>
        <dbReference type="Proteomes" id="UP000017842"/>
    </source>
</evidence>
<dbReference type="AlphaFoldDB" id="V5DZK4"/>
<organism evidence="1 2">
    <name type="scientific">Methyloglobulus morosus KoM1</name>
    <dbReference type="NCBI Taxonomy" id="1116472"/>
    <lineage>
        <taxon>Bacteria</taxon>
        <taxon>Pseudomonadati</taxon>
        <taxon>Pseudomonadota</taxon>
        <taxon>Gammaproteobacteria</taxon>
        <taxon>Methylococcales</taxon>
        <taxon>Methylococcaceae</taxon>
        <taxon>Methyloglobulus</taxon>
    </lineage>
</organism>
<dbReference type="OrthoDB" id="5295757at2"/>
<sequence length="186" mass="21281">MKNHVFIVCLLLSACSNLPPEIQDPPALDLSYQEVATNIAKYKNAPVRWGGKIVEVENEPSYSAIQVLWHPLGSYGRPDLDEPNQGRFVIKHPEFLDPAVYKKDTAITVAGMLEGDTERTIGNKSLRLPLVTAKQIHIWQEVDYYPYYGGFGYGGGLSYYPYGGFYGYSPYYWGGYYRPYYFHRNR</sequence>
<comment type="caution">
    <text evidence="1">The sequence shown here is derived from an EMBL/GenBank/DDBJ whole genome shotgun (WGS) entry which is preliminary data.</text>
</comment>
<name>V5DZK4_9GAMM</name>
<dbReference type="PANTHER" id="PTHR37530:SF1">
    <property type="entry name" value="OUTER MEMBRANE PROTEIN SLP"/>
    <property type="match status" value="1"/>
</dbReference>
<dbReference type="eggNOG" id="COG3065">
    <property type="taxonomic scope" value="Bacteria"/>
</dbReference>
<evidence type="ECO:0000313" key="1">
    <source>
        <dbReference type="EMBL" id="ESS72726.1"/>
    </source>
</evidence>
<keyword evidence="2" id="KW-1185">Reference proteome</keyword>
<dbReference type="PROSITE" id="PS51257">
    <property type="entry name" value="PROKAR_LIPOPROTEIN"/>
    <property type="match status" value="1"/>
</dbReference>
<dbReference type="STRING" id="1116472.MGMO_49c00110"/>
<dbReference type="PANTHER" id="PTHR37530">
    <property type="entry name" value="OUTER MEMBRANE PROTEIN SLP"/>
    <property type="match status" value="1"/>
</dbReference>
<dbReference type="RefSeq" id="WP_023494269.1">
    <property type="nucleotide sequence ID" value="NZ_AYLO01000048.1"/>
</dbReference>
<dbReference type="Proteomes" id="UP000017842">
    <property type="component" value="Unassembled WGS sequence"/>
</dbReference>
<dbReference type="NCBIfam" id="TIGR00752">
    <property type="entry name" value="slp"/>
    <property type="match status" value="1"/>
</dbReference>
<keyword evidence="1" id="KW-0449">Lipoprotein</keyword>
<dbReference type="EMBL" id="AYLO01000048">
    <property type="protein sequence ID" value="ESS72726.1"/>
    <property type="molecule type" value="Genomic_DNA"/>
</dbReference>
<proteinExistence type="predicted"/>
<gene>
    <name evidence="1" type="ORF">MGMO_49c00110</name>
</gene>
<dbReference type="PIRSF" id="PIRSF004982">
    <property type="entry name" value="SlP"/>
    <property type="match status" value="1"/>
</dbReference>
<dbReference type="Pfam" id="PF03843">
    <property type="entry name" value="Slp"/>
    <property type="match status" value="1"/>
</dbReference>
<dbReference type="InterPro" id="IPR004658">
    <property type="entry name" value="OMP_Slp"/>
</dbReference>
<protein>
    <submittedName>
        <fullName evidence="1">Starvation lipoprotein Slp</fullName>
    </submittedName>
</protein>